<feature type="domain" description="PAS" evidence="12">
    <location>
        <begin position="292"/>
        <end position="354"/>
    </location>
</feature>
<accession>A0ABT1U5K9</accession>
<dbReference type="InterPro" id="IPR029787">
    <property type="entry name" value="Nucleotide_cyclase"/>
</dbReference>
<evidence type="ECO:0000256" key="5">
    <source>
        <dbReference type="ARBA" id="ARBA00022741"/>
    </source>
</evidence>
<dbReference type="SMART" id="SM00086">
    <property type="entry name" value="PAC"/>
    <property type="match status" value="3"/>
</dbReference>
<dbReference type="InterPro" id="IPR038318">
    <property type="entry name" value="KdpD_sf"/>
</dbReference>
<comment type="caution">
    <text evidence="16">The sequence shown here is derived from an EMBL/GenBank/DDBJ whole genome shotgun (WGS) entry which is preliminary data.</text>
</comment>
<dbReference type="Pfam" id="PF13493">
    <property type="entry name" value="DUF4118"/>
    <property type="match status" value="1"/>
</dbReference>
<evidence type="ECO:0000256" key="9">
    <source>
        <dbReference type="ARBA" id="ARBA00023012"/>
    </source>
</evidence>
<evidence type="ECO:0000313" key="16">
    <source>
        <dbReference type="EMBL" id="MCQ8129144.1"/>
    </source>
</evidence>
<dbReference type="SMART" id="SM00091">
    <property type="entry name" value="PAS"/>
    <property type="match status" value="3"/>
</dbReference>
<dbReference type="InterPro" id="IPR035919">
    <property type="entry name" value="EAL_sf"/>
</dbReference>
<dbReference type="SUPFAM" id="SSF55073">
    <property type="entry name" value="Nucleotide cyclase"/>
    <property type="match status" value="1"/>
</dbReference>
<feature type="domain" description="PAC" evidence="13">
    <location>
        <begin position="473"/>
        <end position="525"/>
    </location>
</feature>
<evidence type="ECO:0000259" key="14">
    <source>
        <dbReference type="PROSITE" id="PS50883"/>
    </source>
</evidence>
<feature type="domain" description="PAC" evidence="13">
    <location>
        <begin position="234"/>
        <end position="287"/>
    </location>
</feature>
<keyword evidence="3" id="KW-0808">Transferase</keyword>
<evidence type="ECO:0000256" key="10">
    <source>
        <dbReference type="ARBA" id="ARBA00023136"/>
    </source>
</evidence>
<dbReference type="EMBL" id="JANIBK010000057">
    <property type="protein sequence ID" value="MCQ8129144.1"/>
    <property type="molecule type" value="Genomic_DNA"/>
</dbReference>
<keyword evidence="5" id="KW-0547">Nucleotide-binding</keyword>
<dbReference type="SUPFAM" id="SSF141868">
    <property type="entry name" value="EAL domain-like"/>
    <property type="match status" value="1"/>
</dbReference>
<evidence type="ECO:0000256" key="3">
    <source>
        <dbReference type="ARBA" id="ARBA00022679"/>
    </source>
</evidence>
<evidence type="ECO:0000256" key="6">
    <source>
        <dbReference type="ARBA" id="ARBA00022777"/>
    </source>
</evidence>
<evidence type="ECO:0000259" key="15">
    <source>
        <dbReference type="PROSITE" id="PS50887"/>
    </source>
</evidence>
<dbReference type="InterPro" id="IPR052155">
    <property type="entry name" value="Biofilm_reg_signaling"/>
</dbReference>
<evidence type="ECO:0000256" key="11">
    <source>
        <dbReference type="SAM" id="Phobius"/>
    </source>
</evidence>
<dbReference type="Gene3D" id="3.30.70.270">
    <property type="match status" value="1"/>
</dbReference>
<evidence type="ECO:0000256" key="1">
    <source>
        <dbReference type="ARBA" id="ARBA00004141"/>
    </source>
</evidence>
<dbReference type="InterPro" id="IPR001633">
    <property type="entry name" value="EAL_dom"/>
</dbReference>
<dbReference type="InterPro" id="IPR035965">
    <property type="entry name" value="PAS-like_dom_sf"/>
</dbReference>
<dbReference type="InterPro" id="IPR013656">
    <property type="entry name" value="PAS_4"/>
</dbReference>
<dbReference type="PROSITE" id="PS50113">
    <property type="entry name" value="PAC"/>
    <property type="match status" value="2"/>
</dbReference>
<protein>
    <submittedName>
        <fullName evidence="16">EAL domain-containing protein</fullName>
    </submittedName>
</protein>
<dbReference type="PROSITE" id="PS50883">
    <property type="entry name" value="EAL"/>
    <property type="match status" value="1"/>
</dbReference>
<dbReference type="PANTHER" id="PTHR44757">
    <property type="entry name" value="DIGUANYLATE CYCLASE DGCP"/>
    <property type="match status" value="1"/>
</dbReference>
<evidence type="ECO:0000256" key="7">
    <source>
        <dbReference type="ARBA" id="ARBA00022840"/>
    </source>
</evidence>
<feature type="domain" description="PAS" evidence="12">
    <location>
        <begin position="160"/>
        <end position="208"/>
    </location>
</feature>
<feature type="domain" description="EAL" evidence="14">
    <location>
        <begin position="704"/>
        <end position="957"/>
    </location>
</feature>
<dbReference type="RefSeq" id="WP_256615570.1">
    <property type="nucleotide sequence ID" value="NZ_JANIBK010000057.1"/>
</dbReference>
<proteinExistence type="predicted"/>
<evidence type="ECO:0000313" key="17">
    <source>
        <dbReference type="Proteomes" id="UP001524586"/>
    </source>
</evidence>
<keyword evidence="9" id="KW-0902">Two-component regulatory system</keyword>
<evidence type="ECO:0000256" key="2">
    <source>
        <dbReference type="ARBA" id="ARBA00022553"/>
    </source>
</evidence>
<evidence type="ECO:0000259" key="12">
    <source>
        <dbReference type="PROSITE" id="PS50112"/>
    </source>
</evidence>
<dbReference type="InterPro" id="IPR025201">
    <property type="entry name" value="KdpD_TM"/>
</dbReference>
<dbReference type="CDD" id="cd01949">
    <property type="entry name" value="GGDEF"/>
    <property type="match status" value="1"/>
</dbReference>
<keyword evidence="17" id="KW-1185">Reference proteome</keyword>
<dbReference type="InterPro" id="IPR000014">
    <property type="entry name" value="PAS"/>
</dbReference>
<dbReference type="Proteomes" id="UP001524586">
    <property type="component" value="Unassembled WGS sequence"/>
</dbReference>
<dbReference type="InterPro" id="IPR000160">
    <property type="entry name" value="GGDEF_dom"/>
</dbReference>
<dbReference type="InterPro" id="IPR001610">
    <property type="entry name" value="PAC"/>
</dbReference>
<feature type="transmembrane region" description="Helical" evidence="11">
    <location>
        <begin position="37"/>
        <end position="57"/>
    </location>
</feature>
<dbReference type="PANTHER" id="PTHR44757:SF2">
    <property type="entry name" value="BIOFILM ARCHITECTURE MAINTENANCE PROTEIN MBAA"/>
    <property type="match status" value="1"/>
</dbReference>
<evidence type="ECO:0000259" key="13">
    <source>
        <dbReference type="PROSITE" id="PS50113"/>
    </source>
</evidence>
<keyword evidence="2" id="KW-0597">Phosphoprotein</keyword>
<dbReference type="SMART" id="SM00052">
    <property type="entry name" value="EAL"/>
    <property type="match status" value="1"/>
</dbReference>
<dbReference type="SMART" id="SM00267">
    <property type="entry name" value="GGDEF"/>
    <property type="match status" value="1"/>
</dbReference>
<dbReference type="PROSITE" id="PS50112">
    <property type="entry name" value="PAS"/>
    <property type="match status" value="3"/>
</dbReference>
<dbReference type="Pfam" id="PF08448">
    <property type="entry name" value="PAS_4"/>
    <property type="match status" value="1"/>
</dbReference>
<gene>
    <name evidence="16" type="ORF">NP596_11830</name>
</gene>
<keyword evidence="8 11" id="KW-1133">Transmembrane helix</keyword>
<feature type="domain" description="GGDEF" evidence="15">
    <location>
        <begin position="557"/>
        <end position="695"/>
    </location>
</feature>
<organism evidence="16 17">
    <name type="scientific">Methylomonas rivi</name>
    <dbReference type="NCBI Taxonomy" id="2952226"/>
    <lineage>
        <taxon>Bacteria</taxon>
        <taxon>Pseudomonadati</taxon>
        <taxon>Pseudomonadota</taxon>
        <taxon>Gammaproteobacteria</taxon>
        <taxon>Methylococcales</taxon>
        <taxon>Methylococcaceae</taxon>
        <taxon>Methylomonas</taxon>
    </lineage>
</organism>
<keyword evidence="4 11" id="KW-0812">Transmembrane</keyword>
<dbReference type="NCBIfam" id="TIGR00229">
    <property type="entry name" value="sensory_box"/>
    <property type="match status" value="3"/>
</dbReference>
<dbReference type="Pfam" id="PF00990">
    <property type="entry name" value="GGDEF"/>
    <property type="match status" value="1"/>
</dbReference>
<evidence type="ECO:0000256" key="8">
    <source>
        <dbReference type="ARBA" id="ARBA00022989"/>
    </source>
</evidence>
<dbReference type="CDD" id="cd00130">
    <property type="entry name" value="PAS"/>
    <property type="match status" value="3"/>
</dbReference>
<dbReference type="Gene3D" id="3.30.450.20">
    <property type="entry name" value="PAS domain"/>
    <property type="match status" value="3"/>
</dbReference>
<name>A0ABT1U5K9_9GAMM</name>
<keyword evidence="7" id="KW-0067">ATP-binding</keyword>
<dbReference type="PROSITE" id="PS50887">
    <property type="entry name" value="GGDEF"/>
    <property type="match status" value="1"/>
</dbReference>
<dbReference type="Pfam" id="PF00563">
    <property type="entry name" value="EAL"/>
    <property type="match status" value="1"/>
</dbReference>
<dbReference type="Gene3D" id="3.20.20.450">
    <property type="entry name" value="EAL domain"/>
    <property type="match status" value="1"/>
</dbReference>
<dbReference type="NCBIfam" id="TIGR00254">
    <property type="entry name" value="GGDEF"/>
    <property type="match status" value="1"/>
</dbReference>
<dbReference type="Gene3D" id="1.20.120.620">
    <property type="entry name" value="Backbone structure of the membrane domain of e. Coli histidine kinase receptor kdpd"/>
    <property type="match status" value="1"/>
</dbReference>
<feature type="domain" description="PAS" evidence="12">
    <location>
        <begin position="400"/>
        <end position="445"/>
    </location>
</feature>
<dbReference type="SUPFAM" id="SSF55785">
    <property type="entry name" value="PYP-like sensor domain (PAS domain)"/>
    <property type="match status" value="3"/>
</dbReference>
<dbReference type="CDD" id="cd01948">
    <property type="entry name" value="EAL"/>
    <property type="match status" value="1"/>
</dbReference>
<reference evidence="16 17" key="1">
    <citation type="submission" date="2022-07" db="EMBL/GenBank/DDBJ databases">
        <title>Methylomonas rivi sp. nov., Methylomonas rosea sp. nov., Methylomonas aureus sp. nov. and Methylomonas subterranea sp. nov., four novel methanotrophs isolated from a freshwater creek and the deep terrestrial subsurface.</title>
        <authorList>
            <person name="Abin C."/>
            <person name="Sankaranarayanan K."/>
            <person name="Garner C."/>
            <person name="Sindelar R."/>
            <person name="Kotary K."/>
            <person name="Garner R."/>
            <person name="Barclay S."/>
            <person name="Lawson P."/>
            <person name="Krumholz L."/>
        </authorList>
    </citation>
    <scope>NUCLEOTIDE SEQUENCE [LARGE SCALE GENOMIC DNA]</scope>
    <source>
        <strain evidence="16 17">WSC-6</strain>
    </source>
</reference>
<evidence type="ECO:0000256" key="4">
    <source>
        <dbReference type="ARBA" id="ARBA00022692"/>
    </source>
</evidence>
<dbReference type="InterPro" id="IPR000700">
    <property type="entry name" value="PAS-assoc_C"/>
</dbReference>
<dbReference type="Pfam" id="PF13426">
    <property type="entry name" value="PAS_9"/>
    <property type="match status" value="2"/>
</dbReference>
<sequence length="957" mass="107314">MANNVRFLRGGCRCYIEALVRHLENRYSVSTKYRTHWSGYLLALLIMAGALGVRLLIAPVEAGLQYITFFPAVTLSVLLSGFRIGLFATILGALLATCIFTPPYYALSWATLEKSFWSNLVFIFDGTLVSLAIDAMHRYRLLMSAKLNQALDVSSAVESNNRHLRQILEHLPINLILLDRQGNVAEVNQTTLQRIGRDRDAVIGKAFVDLSCWTYDPRIHGKIQLALQLVQQGLNQRFDVAMSVGGRMLPVDFQLKPVYAENGEITGYLAAGVDISARKQAEIILLRHKTCIDTAHDGFWITDMDGYILDVNQSYAYMSGYTEVELVGMHISAVEANEDAADIKAHLAKILAQGHDMFETRHRRKDGHVYDVEVSVNFNGETRELFAFFRDITERKQNLAKLRIAAVTFDSPDGIMVTDTTGIILQVNRAFQEITGYSAEEVIGKRPSLLSSGRHDKTFYKEMWTQLQTTGYWSGEIWDRRKNGQIYPKCLTITAVKDDRGTVSEYVATFGDITERKRVEEEIRNLAFYDDLTKLPNRRLLQDRIEHALLAAARNGQYGALLFLDMDKFKLLNDTLGHHHGDIMLVEVANRLKFSVREADSVARIGGDEFVLLLEKVGESINEASQKAALVAEKIRAALAVPYHILNHVHHSTPSIGVRLFGADDNSVEDLLKHADAAMYEAKNGGRNQVRFFDPDLQKVLESRAAMEADLRRALDAGQLQLHYQPQCDVERRVIGVEALIRWLHPERGLIPPLEFIPIAEESSLILDIGCWVLNTACRQLAEWQKQPSMRHLQVAINVSAHQFNTHDFIKSVQTAISAHGVDATALKLELTETVIVNDVEAVKAKMLVLKAFGVKLSLDDFGTGYSSLAYLKQLPLDQLKIDRSFVRDIATDPSDEVMVKAIIDMANNFHLQVIAEGVETGEQLNFLKLHGCEAFQGYLFGRPVPASDLNFMVEGG</sequence>
<comment type="subcellular location">
    <subcellularLocation>
        <location evidence="1">Membrane</location>
        <topology evidence="1">Multi-pass membrane protein</topology>
    </subcellularLocation>
</comment>
<keyword evidence="10 11" id="KW-0472">Membrane</keyword>
<feature type="transmembrane region" description="Helical" evidence="11">
    <location>
        <begin position="117"/>
        <end position="136"/>
    </location>
</feature>
<dbReference type="InterPro" id="IPR043128">
    <property type="entry name" value="Rev_trsase/Diguanyl_cyclase"/>
</dbReference>
<keyword evidence="6" id="KW-0418">Kinase</keyword>